<dbReference type="GO" id="GO:0042626">
    <property type="term" value="F:ATPase-coupled transmembrane transporter activity"/>
    <property type="evidence" value="ECO:0007669"/>
    <property type="project" value="TreeGrafter"/>
</dbReference>
<evidence type="ECO:0000313" key="11">
    <source>
        <dbReference type="Proteomes" id="UP000004191"/>
    </source>
</evidence>
<organism evidence="10 11">
    <name type="scientific">Helcococcus kunzii ATCC 51366</name>
    <dbReference type="NCBI Taxonomy" id="883114"/>
    <lineage>
        <taxon>Bacteria</taxon>
        <taxon>Bacillati</taxon>
        <taxon>Bacillota</taxon>
        <taxon>Tissierellia</taxon>
        <taxon>Tissierellales</taxon>
        <taxon>Peptoniphilaceae</taxon>
        <taxon>Helcococcus</taxon>
    </lineage>
</organism>
<dbReference type="InterPro" id="IPR003593">
    <property type="entry name" value="AAA+_ATPase"/>
</dbReference>
<dbReference type="InterPro" id="IPR050095">
    <property type="entry name" value="ECF_ABC_transporter_ATP-bd"/>
</dbReference>
<reference evidence="10 11" key="1">
    <citation type="submission" date="2012-01" db="EMBL/GenBank/DDBJ databases">
        <title>The Genome Sequence of Helcococcus kunzii ATCC 51366.</title>
        <authorList>
            <consortium name="The Broad Institute Genome Sequencing Platform"/>
            <person name="Earl A."/>
            <person name="Ward D."/>
            <person name="Feldgarden M."/>
            <person name="Gevers D."/>
            <person name="Huys G."/>
            <person name="Young S.K."/>
            <person name="Zeng Q."/>
            <person name="Gargeya S."/>
            <person name="Fitzgerald M."/>
            <person name="Haas B."/>
            <person name="Abouelleil A."/>
            <person name="Alvarado L."/>
            <person name="Arachchi H.M."/>
            <person name="Berlin A."/>
            <person name="Chapman S.B."/>
            <person name="Gearin G."/>
            <person name="Goldberg J."/>
            <person name="Griggs A."/>
            <person name="Gujja S."/>
            <person name="Hansen M."/>
            <person name="Heiman D."/>
            <person name="Howarth C."/>
            <person name="Larimer J."/>
            <person name="Lui A."/>
            <person name="MacDonald P.J.P."/>
            <person name="McCowen C."/>
            <person name="Montmayeur A."/>
            <person name="Murphy C."/>
            <person name="Neiman D."/>
            <person name="Pearson M."/>
            <person name="Priest M."/>
            <person name="Roberts A."/>
            <person name="Saif S."/>
            <person name="Shea T."/>
            <person name="Sisk P."/>
            <person name="Stolte C."/>
            <person name="Sykes S."/>
            <person name="Wortman J."/>
            <person name="Nusbaum C."/>
            <person name="Birren B."/>
        </authorList>
    </citation>
    <scope>NUCLEOTIDE SEQUENCE [LARGE SCALE GENOMIC DNA]</scope>
    <source>
        <strain evidence="10 11">ATCC 51366</strain>
    </source>
</reference>
<keyword evidence="5" id="KW-0547">Nucleotide-binding</keyword>
<keyword evidence="3" id="KW-0813">Transport</keyword>
<evidence type="ECO:0000256" key="4">
    <source>
        <dbReference type="ARBA" id="ARBA00022475"/>
    </source>
</evidence>
<dbReference type="PROSITE" id="PS00211">
    <property type="entry name" value="ABC_TRANSPORTER_1"/>
    <property type="match status" value="2"/>
</dbReference>
<dbReference type="PATRIC" id="fig|883114.3.peg.1769"/>
<dbReference type="CDD" id="cd03225">
    <property type="entry name" value="ABC_cobalt_CbiO_domain1"/>
    <property type="match status" value="2"/>
</dbReference>
<keyword evidence="7" id="KW-1278">Translocase</keyword>
<dbReference type="AlphaFoldDB" id="H3NR12"/>
<dbReference type="InterPro" id="IPR017871">
    <property type="entry name" value="ABC_transporter-like_CS"/>
</dbReference>
<keyword evidence="4" id="KW-1003">Cell membrane</keyword>
<name>H3NR12_9FIRM</name>
<dbReference type="GO" id="GO:0016887">
    <property type="term" value="F:ATP hydrolysis activity"/>
    <property type="evidence" value="ECO:0007669"/>
    <property type="project" value="InterPro"/>
</dbReference>
<dbReference type="InterPro" id="IPR015856">
    <property type="entry name" value="ABC_transpr_CbiO/EcfA_su"/>
</dbReference>
<dbReference type="RefSeq" id="WP_005399287.1">
    <property type="nucleotide sequence ID" value="NZ_JH601089.1"/>
</dbReference>
<dbReference type="GO" id="GO:0043190">
    <property type="term" value="C:ATP-binding cassette (ABC) transporter complex"/>
    <property type="evidence" value="ECO:0007669"/>
    <property type="project" value="TreeGrafter"/>
</dbReference>
<evidence type="ECO:0000259" key="9">
    <source>
        <dbReference type="PROSITE" id="PS50893"/>
    </source>
</evidence>
<evidence type="ECO:0000256" key="1">
    <source>
        <dbReference type="ARBA" id="ARBA00004202"/>
    </source>
</evidence>
<evidence type="ECO:0000256" key="7">
    <source>
        <dbReference type="ARBA" id="ARBA00022967"/>
    </source>
</evidence>
<evidence type="ECO:0000256" key="6">
    <source>
        <dbReference type="ARBA" id="ARBA00022840"/>
    </source>
</evidence>
<evidence type="ECO:0000313" key="10">
    <source>
        <dbReference type="EMBL" id="EHR31960.1"/>
    </source>
</evidence>
<feature type="domain" description="ABC transporter" evidence="9">
    <location>
        <begin position="268"/>
        <end position="486"/>
    </location>
</feature>
<gene>
    <name evidence="10" type="ORF">HMPREF9709_01773</name>
</gene>
<dbReference type="PANTHER" id="PTHR43553">
    <property type="entry name" value="HEAVY METAL TRANSPORTER"/>
    <property type="match status" value="1"/>
</dbReference>
<proteinExistence type="inferred from homology"/>
<keyword evidence="8" id="KW-0472">Membrane</keyword>
<protein>
    <recommendedName>
        <fullName evidence="9">ABC transporter domain-containing protein</fullName>
    </recommendedName>
</protein>
<dbReference type="InterPro" id="IPR027417">
    <property type="entry name" value="P-loop_NTPase"/>
</dbReference>
<dbReference type="eggNOG" id="COG4172">
    <property type="taxonomic scope" value="Bacteria"/>
</dbReference>
<dbReference type="STRING" id="883114.HMPREF9709_01773"/>
<dbReference type="Proteomes" id="UP000004191">
    <property type="component" value="Unassembled WGS sequence"/>
</dbReference>
<comment type="similarity">
    <text evidence="2">Belongs to the ABC transporter superfamily.</text>
</comment>
<dbReference type="EMBL" id="AGEI01000032">
    <property type="protein sequence ID" value="EHR31960.1"/>
    <property type="molecule type" value="Genomic_DNA"/>
</dbReference>
<feature type="domain" description="ABC transporter" evidence="9">
    <location>
        <begin position="7"/>
        <end position="245"/>
    </location>
</feature>
<dbReference type="HOGENOM" id="CLU_000604_86_7_9"/>
<sequence length="490" mass="55763">MKNNYFLEAKNLSFKYEKDGENTLKNIDLTFNQSSSVLLMGPSGCGKSSLAHCLSGLYPEFAGYMDGEILLDGKDIKEYNATLRSQKISILFQNPDNQFCMDTPSNEILFALENINYQGNYHQRVEDLLSMVGLQDVKNQSIHTLSGGMKQKIALATSLATEAKFMILDEPLANLDPKSRIMVINVLKNLRKKDIGFLIVDHNPNFWISMTDSLILMNENGKIVKNNINVKDINKQKETFNHLGIFYDNKFYSKYIPNNINPKAKELLHISNVSIEFDKKIILNDVNLSIKQGECHVLLGENGAGKTSLLLAIVKLIKYKGKINHFEKVGLIFQNPRFQFLTTKVIDEIKLSLENNKLNKYDTKNYAEEILEKFDLLDYKNASPYELSQGQQRRFAILSMLSCNRGLLLLDEPTYAQDEKSTRNILNLLNQKSREGLATIISTHDLDLAQSLANFVYVVSNGEVKQISKEEFLKIKENQKSLMESVVNEK</sequence>
<evidence type="ECO:0000256" key="2">
    <source>
        <dbReference type="ARBA" id="ARBA00005417"/>
    </source>
</evidence>
<keyword evidence="11" id="KW-1185">Reference proteome</keyword>
<comment type="caution">
    <text evidence="10">The sequence shown here is derived from an EMBL/GenBank/DDBJ whole genome shotgun (WGS) entry which is preliminary data.</text>
</comment>
<accession>H3NR12</accession>
<comment type="subcellular location">
    <subcellularLocation>
        <location evidence="1">Cell membrane</location>
        <topology evidence="1">Peripheral membrane protein</topology>
    </subcellularLocation>
</comment>
<dbReference type="SMART" id="SM00382">
    <property type="entry name" value="AAA"/>
    <property type="match status" value="2"/>
</dbReference>
<dbReference type="GeneID" id="96999698"/>
<dbReference type="InterPro" id="IPR003439">
    <property type="entry name" value="ABC_transporter-like_ATP-bd"/>
</dbReference>
<dbReference type="Pfam" id="PF00005">
    <property type="entry name" value="ABC_tran"/>
    <property type="match status" value="2"/>
</dbReference>
<dbReference type="GO" id="GO:0005524">
    <property type="term" value="F:ATP binding"/>
    <property type="evidence" value="ECO:0007669"/>
    <property type="project" value="UniProtKB-KW"/>
</dbReference>
<dbReference type="PROSITE" id="PS50893">
    <property type="entry name" value="ABC_TRANSPORTER_2"/>
    <property type="match status" value="2"/>
</dbReference>
<evidence type="ECO:0000256" key="8">
    <source>
        <dbReference type="ARBA" id="ARBA00023136"/>
    </source>
</evidence>
<dbReference type="Gene3D" id="3.40.50.300">
    <property type="entry name" value="P-loop containing nucleotide triphosphate hydrolases"/>
    <property type="match status" value="2"/>
</dbReference>
<dbReference type="OrthoDB" id="501320at2"/>
<dbReference type="SUPFAM" id="SSF52540">
    <property type="entry name" value="P-loop containing nucleoside triphosphate hydrolases"/>
    <property type="match status" value="2"/>
</dbReference>
<evidence type="ECO:0000256" key="3">
    <source>
        <dbReference type="ARBA" id="ARBA00022448"/>
    </source>
</evidence>
<keyword evidence="6" id="KW-0067">ATP-binding</keyword>
<evidence type="ECO:0000256" key="5">
    <source>
        <dbReference type="ARBA" id="ARBA00022741"/>
    </source>
</evidence>